<keyword evidence="1" id="KW-0732">Signal</keyword>
<organism evidence="2 3">
    <name type="scientific">Lacibacter cauensis</name>
    <dbReference type="NCBI Taxonomy" id="510947"/>
    <lineage>
        <taxon>Bacteria</taxon>
        <taxon>Pseudomonadati</taxon>
        <taxon>Bacteroidota</taxon>
        <taxon>Chitinophagia</taxon>
        <taxon>Chitinophagales</taxon>
        <taxon>Chitinophagaceae</taxon>
        <taxon>Lacibacter</taxon>
    </lineage>
</organism>
<keyword evidence="3" id="KW-1185">Reference proteome</keyword>
<dbReference type="AlphaFoldDB" id="A0A562SVM3"/>
<dbReference type="OrthoDB" id="9759749at2"/>
<evidence type="ECO:0000313" key="2">
    <source>
        <dbReference type="EMBL" id="TWI85213.1"/>
    </source>
</evidence>
<dbReference type="RefSeq" id="WP_144883915.1">
    <property type="nucleotide sequence ID" value="NZ_VLLE01000002.1"/>
</dbReference>
<dbReference type="EMBL" id="VLLE01000002">
    <property type="protein sequence ID" value="TWI85213.1"/>
    <property type="molecule type" value="Genomic_DNA"/>
</dbReference>
<proteinExistence type="predicted"/>
<reference evidence="2 3" key="1">
    <citation type="journal article" date="2015" name="Stand. Genomic Sci.">
        <title>Genomic Encyclopedia of Bacterial and Archaeal Type Strains, Phase III: the genomes of soil and plant-associated and newly described type strains.</title>
        <authorList>
            <person name="Whitman W.B."/>
            <person name="Woyke T."/>
            <person name="Klenk H.P."/>
            <person name="Zhou Y."/>
            <person name="Lilburn T.G."/>
            <person name="Beck B.J."/>
            <person name="De Vos P."/>
            <person name="Vandamme P."/>
            <person name="Eisen J.A."/>
            <person name="Garrity G."/>
            <person name="Hugenholtz P."/>
            <person name="Kyrpides N.C."/>
        </authorList>
    </citation>
    <scope>NUCLEOTIDE SEQUENCE [LARGE SCALE GENOMIC DNA]</scope>
    <source>
        <strain evidence="2 3">CGMCC 1.7271</strain>
    </source>
</reference>
<dbReference type="Pfam" id="PF02585">
    <property type="entry name" value="PIG-L"/>
    <property type="match status" value="1"/>
</dbReference>
<dbReference type="SUPFAM" id="SSF102588">
    <property type="entry name" value="LmbE-like"/>
    <property type="match status" value="1"/>
</dbReference>
<dbReference type="SUPFAM" id="SSF52317">
    <property type="entry name" value="Class I glutamine amidotransferase-like"/>
    <property type="match status" value="1"/>
</dbReference>
<feature type="chain" id="PRO_5022160045" evidence="1">
    <location>
        <begin position="20"/>
        <end position="859"/>
    </location>
</feature>
<dbReference type="InterPro" id="IPR024078">
    <property type="entry name" value="LmbE-like_dom_sf"/>
</dbReference>
<sequence length="859" mass="96001">MRNYLVALLVILSASVAKAQTPKALNSAEILLGIKKLKVIGSVLYIAAHPDDENTRLLAYFSKERMYRTGYLSMTRGDGGQNLIGDEQGIELGLIRTQELLAARRIDGAEQFFTRAFDFGFSKTTEEALKVWDKEKILSDVVWVIRKFQPDFIVTRFPPDARAGHGHHSASAVLAREAFDAAADPNRFPEQFFYGVKPWQTKRIFWNTFNFGGNNTTSNDQLKMDVGAFNPLLGKSYGEIAAESRSMHKSQGFGVPAQRGAAIEFFTQTGGDVVKNDVAEGIVTDWSRYEGGAAINQLIDEIAAKFSATNPSASVKGLLQLYKAIEKINDGDWKKKKLEEVQQLIEACAGLWLEATTSQEFVVTGDSLRLTVNAINRTNTAIVVKRVQLDSSFMIAIPDSVKRQMPNYEQAFKKEMAEQPYFIDTVLNRTLAPNQPVNFLRKISVRRRATDPYWIAKPMSTGTFTVDNQLQIGMAENNPVYTVKFSLTIEGEEFVFVKPVQYKFTDPVKGELYQKLVVYPSALIKATNSLLLFKDNNSKKANFIFSPQANQKSKTSVSLNTSNGWKLNPDHGTFNLIKGEDYELSVDVKPEKFVSGQVTYLQPSYTSNVAVGSNRQRLHKIEYDHIPTITYFPDALTKLVTVDVKIVGKKIGYINGAGDFMPYCLQQLGYTVEFLKEEDVTAEKLKQYDAVVTGIRAYNVHAWLSNAYEPLMKYVNDGGVLLVQYNTSNQIGPVKAKMSPYPFNISRNRVTEEDAKVSFLAPAHPVLNYPNKITESDFNGWVQERSVYEAESMDANYVSIFGMNDAGEPQRNGSLIVANYGKGRFVYSALAFFRQLPAGVPGAYRLMANLLAKPPVEGR</sequence>
<dbReference type="InterPro" id="IPR029062">
    <property type="entry name" value="Class_I_gatase-like"/>
</dbReference>
<name>A0A562SVM3_9BACT</name>
<dbReference type="PANTHER" id="PTHR12993">
    <property type="entry name" value="N-ACETYLGLUCOSAMINYL-PHOSPHATIDYLINOSITOL DE-N-ACETYLASE-RELATED"/>
    <property type="match status" value="1"/>
</dbReference>
<evidence type="ECO:0000313" key="3">
    <source>
        <dbReference type="Proteomes" id="UP000316167"/>
    </source>
</evidence>
<accession>A0A562SVM3</accession>
<dbReference type="Proteomes" id="UP000316167">
    <property type="component" value="Unassembled WGS sequence"/>
</dbReference>
<protein>
    <submittedName>
        <fullName evidence="2">GlcNAc-PI de-N-acetylase</fullName>
    </submittedName>
</protein>
<gene>
    <name evidence="2" type="ORF">IQ13_0370</name>
</gene>
<dbReference type="PANTHER" id="PTHR12993:SF11">
    <property type="entry name" value="N-ACETYLGLUCOSAMINYL-PHOSPHATIDYLINOSITOL DE-N-ACETYLASE"/>
    <property type="match status" value="1"/>
</dbReference>
<feature type="signal peptide" evidence="1">
    <location>
        <begin position="1"/>
        <end position="19"/>
    </location>
</feature>
<evidence type="ECO:0000256" key="1">
    <source>
        <dbReference type="SAM" id="SignalP"/>
    </source>
</evidence>
<dbReference type="GO" id="GO:0016811">
    <property type="term" value="F:hydrolase activity, acting on carbon-nitrogen (but not peptide) bonds, in linear amides"/>
    <property type="evidence" value="ECO:0007669"/>
    <property type="project" value="TreeGrafter"/>
</dbReference>
<dbReference type="Gene3D" id="3.40.50.10320">
    <property type="entry name" value="LmbE-like"/>
    <property type="match status" value="1"/>
</dbReference>
<dbReference type="InterPro" id="IPR003737">
    <property type="entry name" value="GlcNAc_PI_deacetylase-related"/>
</dbReference>
<comment type="caution">
    <text evidence="2">The sequence shown here is derived from an EMBL/GenBank/DDBJ whole genome shotgun (WGS) entry which is preliminary data.</text>
</comment>